<protein>
    <recommendedName>
        <fullName evidence="6">UDP-glucose 4-epimerase</fullName>
        <ecNumber evidence="5">5.1.3.2</ecNumber>
    </recommendedName>
    <alternativeName>
        <fullName evidence="11">Galactowaldenase</fullName>
    </alternativeName>
    <alternativeName>
        <fullName evidence="10">UDP-galactose 4-epimerase</fullName>
    </alternativeName>
</protein>
<dbReference type="PANTHER" id="PTHR43725">
    <property type="entry name" value="UDP-GLUCOSE 4-EPIMERASE"/>
    <property type="match status" value="1"/>
</dbReference>
<proteinExistence type="inferred from homology"/>
<keyword evidence="9" id="KW-0119">Carbohydrate metabolism</keyword>
<keyword evidence="15" id="KW-1185">Reference proteome</keyword>
<dbReference type="GO" id="GO:0033499">
    <property type="term" value="P:galactose catabolic process via UDP-galactose, Leloir pathway"/>
    <property type="evidence" value="ECO:0007669"/>
    <property type="project" value="TreeGrafter"/>
</dbReference>
<feature type="domain" description="NAD-dependent epimerase/dehydratase" evidence="13">
    <location>
        <begin position="3"/>
        <end position="250"/>
    </location>
</feature>
<dbReference type="InterPro" id="IPR036291">
    <property type="entry name" value="NAD(P)-bd_dom_sf"/>
</dbReference>
<dbReference type="OrthoDB" id="9801785at2"/>
<evidence type="ECO:0000256" key="1">
    <source>
        <dbReference type="ARBA" id="ARBA00000083"/>
    </source>
</evidence>
<dbReference type="GO" id="GO:0003978">
    <property type="term" value="F:UDP-glucose 4-epimerase activity"/>
    <property type="evidence" value="ECO:0007669"/>
    <property type="project" value="UniProtKB-EC"/>
</dbReference>
<dbReference type="AlphaFoldDB" id="A0A1H4IRP8"/>
<evidence type="ECO:0000256" key="9">
    <source>
        <dbReference type="ARBA" id="ARBA00023277"/>
    </source>
</evidence>
<evidence type="ECO:0000256" key="6">
    <source>
        <dbReference type="ARBA" id="ARBA00018569"/>
    </source>
</evidence>
<keyword evidence="7" id="KW-0520">NAD</keyword>
<gene>
    <name evidence="14" type="ORF">SAMN04489806_0199</name>
</gene>
<evidence type="ECO:0000256" key="12">
    <source>
        <dbReference type="SAM" id="MobiDB-lite"/>
    </source>
</evidence>
<evidence type="ECO:0000313" key="15">
    <source>
        <dbReference type="Proteomes" id="UP000199183"/>
    </source>
</evidence>
<comment type="catalytic activity">
    <reaction evidence="1">
        <text>UDP-alpha-D-glucose = UDP-alpha-D-galactose</text>
        <dbReference type="Rhea" id="RHEA:22168"/>
        <dbReference type="ChEBI" id="CHEBI:58885"/>
        <dbReference type="ChEBI" id="CHEBI:66914"/>
        <dbReference type="EC" id="5.1.3.2"/>
    </reaction>
</comment>
<dbReference type="EC" id="5.1.3.2" evidence="5"/>
<organism evidence="14 15">
    <name type="scientific">Paramicrobacterium humi</name>
    <dbReference type="NCBI Taxonomy" id="640635"/>
    <lineage>
        <taxon>Bacteria</taxon>
        <taxon>Bacillati</taxon>
        <taxon>Actinomycetota</taxon>
        <taxon>Actinomycetes</taxon>
        <taxon>Micrococcales</taxon>
        <taxon>Microbacteriaceae</taxon>
        <taxon>Paramicrobacterium</taxon>
    </lineage>
</organism>
<accession>A0A1H4IRP8</accession>
<evidence type="ECO:0000256" key="8">
    <source>
        <dbReference type="ARBA" id="ARBA00023235"/>
    </source>
</evidence>
<evidence type="ECO:0000256" key="11">
    <source>
        <dbReference type="ARBA" id="ARBA00033067"/>
    </source>
</evidence>
<evidence type="ECO:0000256" key="10">
    <source>
        <dbReference type="ARBA" id="ARBA00031367"/>
    </source>
</evidence>
<evidence type="ECO:0000256" key="3">
    <source>
        <dbReference type="ARBA" id="ARBA00004947"/>
    </source>
</evidence>
<evidence type="ECO:0000313" key="14">
    <source>
        <dbReference type="EMBL" id="SEB36740.1"/>
    </source>
</evidence>
<dbReference type="RefSeq" id="WP_091178956.1">
    <property type="nucleotide sequence ID" value="NZ_FNRY01000001.1"/>
</dbReference>
<dbReference type="PANTHER" id="PTHR43725:SF53">
    <property type="entry name" value="UDP-ARABINOSE 4-EPIMERASE 1"/>
    <property type="match status" value="1"/>
</dbReference>
<dbReference type="EMBL" id="FNRY01000001">
    <property type="protein sequence ID" value="SEB36740.1"/>
    <property type="molecule type" value="Genomic_DNA"/>
</dbReference>
<reference evidence="14 15" key="1">
    <citation type="submission" date="2016-10" db="EMBL/GenBank/DDBJ databases">
        <authorList>
            <person name="de Groot N.N."/>
        </authorList>
    </citation>
    <scope>NUCLEOTIDE SEQUENCE [LARGE SCALE GENOMIC DNA]</scope>
    <source>
        <strain evidence="14 15">DSM 21799</strain>
    </source>
</reference>
<evidence type="ECO:0000256" key="2">
    <source>
        <dbReference type="ARBA" id="ARBA00001911"/>
    </source>
</evidence>
<dbReference type="UniPathway" id="UPA00214"/>
<dbReference type="SUPFAM" id="SSF51735">
    <property type="entry name" value="NAD(P)-binding Rossmann-fold domains"/>
    <property type="match status" value="1"/>
</dbReference>
<comment type="similarity">
    <text evidence="4">Belongs to the NAD(P)-dependent epimerase/dehydratase family.</text>
</comment>
<keyword evidence="8" id="KW-0413">Isomerase</keyword>
<dbReference type="InterPro" id="IPR001509">
    <property type="entry name" value="Epimerase_deHydtase"/>
</dbReference>
<comment type="pathway">
    <text evidence="3">Carbohydrate metabolism; galactose metabolism.</text>
</comment>
<evidence type="ECO:0000259" key="13">
    <source>
        <dbReference type="Pfam" id="PF01370"/>
    </source>
</evidence>
<name>A0A1H4IRP8_9MICO</name>
<feature type="region of interest" description="Disordered" evidence="12">
    <location>
        <begin position="321"/>
        <end position="344"/>
    </location>
</feature>
<dbReference type="Gene3D" id="3.90.25.10">
    <property type="entry name" value="UDP-galactose 4-epimerase, domain 1"/>
    <property type="match status" value="1"/>
</dbReference>
<dbReference type="NCBIfam" id="TIGR01179">
    <property type="entry name" value="galE"/>
    <property type="match status" value="1"/>
</dbReference>
<sequence length="344" mass="36651">MTVLVTGGAGYIGSHIVRALQQRAEHVVVADNLQSGDAGRIGDATLVQIDLTGPASASALSEVLNAYDVTAVVHMAALKRADESVGSPLKYYRENISMLANVLRAMDGTAADKFVFSSSAAVYGNPPEDRVTELTPAMPINPYGSSKLAGEWLVRDVARASGIRAVSLRYFNVAGAGAHDLADPVPMNLVTRAIDALERGTVPQIFGDDYPTPDGTGVRDYVHVEDLANAHIAALVYLEHGQRYSVFNVGTGEGASVREVLRELRDVSGDDFEPQIAARRPGDPASVVADASMIREHFDWAPQHDLRSMIASAWAASQHPASLHPVSSKVESDTSAPNKESRPS</sequence>
<dbReference type="Proteomes" id="UP000199183">
    <property type="component" value="Unassembled WGS sequence"/>
</dbReference>
<evidence type="ECO:0000256" key="7">
    <source>
        <dbReference type="ARBA" id="ARBA00023027"/>
    </source>
</evidence>
<evidence type="ECO:0000256" key="5">
    <source>
        <dbReference type="ARBA" id="ARBA00013189"/>
    </source>
</evidence>
<dbReference type="InterPro" id="IPR005886">
    <property type="entry name" value="UDP_G4E"/>
</dbReference>
<evidence type="ECO:0000256" key="4">
    <source>
        <dbReference type="ARBA" id="ARBA00007637"/>
    </source>
</evidence>
<comment type="cofactor">
    <cofactor evidence="2">
        <name>NAD(+)</name>
        <dbReference type="ChEBI" id="CHEBI:57540"/>
    </cofactor>
</comment>
<dbReference type="STRING" id="640635.SAMN04489806_0199"/>
<dbReference type="Pfam" id="PF01370">
    <property type="entry name" value="Epimerase"/>
    <property type="match status" value="1"/>
</dbReference>
<dbReference type="Gene3D" id="3.40.50.720">
    <property type="entry name" value="NAD(P)-binding Rossmann-like Domain"/>
    <property type="match status" value="1"/>
</dbReference>